<dbReference type="InterPro" id="IPR017825">
    <property type="entry name" value="Lycopene_cyclase_dom"/>
</dbReference>
<dbReference type="GO" id="GO:0016120">
    <property type="term" value="P:carotene biosynthetic process"/>
    <property type="evidence" value="ECO:0007669"/>
    <property type="project" value="UniProtKB-ARBA"/>
</dbReference>
<dbReference type="GO" id="GO:0016117">
    <property type="term" value="P:carotenoid biosynthetic process"/>
    <property type="evidence" value="ECO:0007669"/>
    <property type="project" value="UniProtKB-KW"/>
</dbReference>
<name>A0A6J7GS34_9ZZZZ</name>
<dbReference type="NCBIfam" id="TIGR03462">
    <property type="entry name" value="CarR_dom_SF"/>
    <property type="match status" value="1"/>
</dbReference>
<evidence type="ECO:0000256" key="3">
    <source>
        <dbReference type="ARBA" id="ARBA00022692"/>
    </source>
</evidence>
<evidence type="ECO:0000256" key="7">
    <source>
        <dbReference type="ARBA" id="ARBA00023235"/>
    </source>
</evidence>
<comment type="pathway">
    <text evidence="2">Carotenoid biosynthesis.</text>
</comment>
<evidence type="ECO:0000256" key="8">
    <source>
        <dbReference type="SAM" id="Phobius"/>
    </source>
</evidence>
<dbReference type="AlphaFoldDB" id="A0A6J7GS34"/>
<feature type="transmembrane region" description="Helical" evidence="8">
    <location>
        <begin position="74"/>
        <end position="93"/>
    </location>
</feature>
<evidence type="ECO:0000256" key="2">
    <source>
        <dbReference type="ARBA" id="ARBA00004829"/>
    </source>
</evidence>
<sequence>MRYSYIGVLAFILVGTLWLEVLLRTRVLRRWRRLALSIVPVAVLFCLWDIYAIASGHWDFDIAQITGVYLPGDLPIDEVLFFVVVPLAGILALEGVRSAKRGRAGWEAGDEGDAS</sequence>
<dbReference type="GO" id="GO:0016872">
    <property type="term" value="F:intramolecular lyase activity"/>
    <property type="evidence" value="ECO:0007669"/>
    <property type="project" value="InterPro"/>
</dbReference>
<organism evidence="10">
    <name type="scientific">freshwater metagenome</name>
    <dbReference type="NCBI Taxonomy" id="449393"/>
    <lineage>
        <taxon>unclassified sequences</taxon>
        <taxon>metagenomes</taxon>
        <taxon>ecological metagenomes</taxon>
    </lineage>
</organism>
<evidence type="ECO:0000256" key="1">
    <source>
        <dbReference type="ARBA" id="ARBA00004141"/>
    </source>
</evidence>
<feature type="domain" description="Lycopene cyclase" evidence="9">
    <location>
        <begin position="8"/>
        <end position="94"/>
    </location>
</feature>
<dbReference type="EMBL" id="CAFBMR010000023">
    <property type="protein sequence ID" value="CAB4911121.1"/>
    <property type="molecule type" value="Genomic_DNA"/>
</dbReference>
<evidence type="ECO:0000256" key="5">
    <source>
        <dbReference type="ARBA" id="ARBA00022989"/>
    </source>
</evidence>
<keyword evidence="5 8" id="KW-1133">Transmembrane helix</keyword>
<keyword evidence="7" id="KW-0413">Isomerase</keyword>
<reference evidence="10" key="1">
    <citation type="submission" date="2020-05" db="EMBL/GenBank/DDBJ databases">
        <authorList>
            <person name="Chiriac C."/>
            <person name="Salcher M."/>
            <person name="Ghai R."/>
            <person name="Kavagutti S V."/>
        </authorList>
    </citation>
    <scope>NUCLEOTIDE SEQUENCE</scope>
</reference>
<proteinExistence type="predicted"/>
<evidence type="ECO:0000313" key="10">
    <source>
        <dbReference type="EMBL" id="CAB4911121.1"/>
    </source>
</evidence>
<comment type="subcellular location">
    <subcellularLocation>
        <location evidence="1">Membrane</location>
        <topology evidence="1">Multi-pass membrane protein</topology>
    </subcellularLocation>
</comment>
<keyword evidence="3 8" id="KW-0812">Transmembrane</keyword>
<feature type="transmembrane region" description="Helical" evidence="8">
    <location>
        <begin position="35"/>
        <end position="54"/>
    </location>
</feature>
<keyword evidence="6 8" id="KW-0472">Membrane</keyword>
<evidence type="ECO:0000256" key="6">
    <source>
        <dbReference type="ARBA" id="ARBA00023136"/>
    </source>
</evidence>
<dbReference type="GO" id="GO:0016020">
    <property type="term" value="C:membrane"/>
    <property type="evidence" value="ECO:0007669"/>
    <property type="project" value="UniProtKB-SubCell"/>
</dbReference>
<dbReference type="Pfam" id="PF18916">
    <property type="entry name" value="Lycopene_cyc"/>
    <property type="match status" value="1"/>
</dbReference>
<gene>
    <name evidence="10" type="ORF">UFOPK3610_00804</name>
</gene>
<accession>A0A6J7GS34</accession>
<feature type="transmembrane region" description="Helical" evidence="8">
    <location>
        <begin position="6"/>
        <end position="23"/>
    </location>
</feature>
<evidence type="ECO:0000256" key="4">
    <source>
        <dbReference type="ARBA" id="ARBA00022746"/>
    </source>
</evidence>
<keyword evidence="4" id="KW-0125">Carotenoid biosynthesis</keyword>
<dbReference type="GO" id="GO:0045436">
    <property type="term" value="F:lycopene beta cyclase activity"/>
    <property type="evidence" value="ECO:0007669"/>
    <property type="project" value="UniProtKB-ARBA"/>
</dbReference>
<protein>
    <submittedName>
        <fullName evidence="10">Unannotated protein</fullName>
    </submittedName>
</protein>
<evidence type="ECO:0000259" key="9">
    <source>
        <dbReference type="Pfam" id="PF18916"/>
    </source>
</evidence>